<accession>A0AAN7P195</accession>
<organism evidence="2 3">
    <name type="scientific">Aquatica leii</name>
    <dbReference type="NCBI Taxonomy" id="1421715"/>
    <lineage>
        <taxon>Eukaryota</taxon>
        <taxon>Metazoa</taxon>
        <taxon>Ecdysozoa</taxon>
        <taxon>Arthropoda</taxon>
        <taxon>Hexapoda</taxon>
        <taxon>Insecta</taxon>
        <taxon>Pterygota</taxon>
        <taxon>Neoptera</taxon>
        <taxon>Endopterygota</taxon>
        <taxon>Coleoptera</taxon>
        <taxon>Polyphaga</taxon>
        <taxon>Elateriformia</taxon>
        <taxon>Elateroidea</taxon>
        <taxon>Lampyridae</taxon>
        <taxon>Luciolinae</taxon>
        <taxon>Aquatica</taxon>
    </lineage>
</organism>
<evidence type="ECO:0000256" key="1">
    <source>
        <dbReference type="SAM" id="SignalP"/>
    </source>
</evidence>
<proteinExistence type="predicted"/>
<evidence type="ECO:0000313" key="3">
    <source>
        <dbReference type="Proteomes" id="UP001353858"/>
    </source>
</evidence>
<evidence type="ECO:0008006" key="4">
    <source>
        <dbReference type="Google" id="ProtNLM"/>
    </source>
</evidence>
<protein>
    <recommendedName>
        <fullName evidence="4">Pacifastin domain-containing protein</fullName>
    </recommendedName>
</protein>
<gene>
    <name evidence="2" type="ORF">RN001_015505</name>
</gene>
<dbReference type="AlphaFoldDB" id="A0AAN7P195"/>
<dbReference type="EMBL" id="JARPUR010000007">
    <property type="protein sequence ID" value="KAK4873476.1"/>
    <property type="molecule type" value="Genomic_DNA"/>
</dbReference>
<feature type="signal peptide" evidence="1">
    <location>
        <begin position="1"/>
        <end position="18"/>
    </location>
</feature>
<feature type="chain" id="PRO_5043006770" description="Pacifastin domain-containing protein" evidence="1">
    <location>
        <begin position="19"/>
        <end position="88"/>
    </location>
</feature>
<keyword evidence="1" id="KW-0732">Signal</keyword>
<evidence type="ECO:0000313" key="2">
    <source>
        <dbReference type="EMBL" id="KAK4873476.1"/>
    </source>
</evidence>
<dbReference type="Proteomes" id="UP001353858">
    <property type="component" value="Unassembled WGS sequence"/>
</dbReference>
<sequence length="88" mass="9727">MKLQIFFFFVLIIGASFAFQCEEDVPYKENDCNGCFCIGGNLGCTEMACGHQKSIDMNNCEVGTTSKNDCNDCWCVDKIGTICTNKPC</sequence>
<reference evidence="3" key="1">
    <citation type="submission" date="2023-01" db="EMBL/GenBank/DDBJ databases">
        <title>Key to firefly adult light organ development and bioluminescence: homeobox transcription factors regulate luciferase expression and transportation to peroxisome.</title>
        <authorList>
            <person name="Fu X."/>
        </authorList>
    </citation>
    <scope>NUCLEOTIDE SEQUENCE [LARGE SCALE GENOMIC DNA]</scope>
</reference>
<name>A0AAN7P195_9COLE</name>
<keyword evidence="3" id="KW-1185">Reference proteome</keyword>
<comment type="caution">
    <text evidence="2">The sequence shown here is derived from an EMBL/GenBank/DDBJ whole genome shotgun (WGS) entry which is preliminary data.</text>
</comment>